<dbReference type="PANTHER" id="PTHR32108">
    <property type="entry name" value="DNA-DIRECTED RNA POLYMERASE SUBUNIT ALPHA"/>
    <property type="match status" value="1"/>
</dbReference>
<evidence type="ECO:0000256" key="1">
    <source>
        <dbReference type="SAM" id="MobiDB-lite"/>
    </source>
</evidence>
<feature type="region of interest" description="Disordered" evidence="1">
    <location>
        <begin position="218"/>
        <end position="237"/>
    </location>
</feature>
<name>A0A438GA27_VITVI</name>
<dbReference type="AlphaFoldDB" id="A0A438GA27"/>
<dbReference type="Proteomes" id="UP000288805">
    <property type="component" value="Unassembled WGS sequence"/>
</dbReference>
<evidence type="ECO:0000313" key="2">
    <source>
        <dbReference type="EMBL" id="RVW69021.1"/>
    </source>
</evidence>
<dbReference type="Gene3D" id="2.40.70.10">
    <property type="entry name" value="Acid Proteases"/>
    <property type="match status" value="1"/>
</dbReference>
<accession>A0A438GA27</accession>
<comment type="caution">
    <text evidence="2">The sequence shown here is derived from an EMBL/GenBank/DDBJ whole genome shotgun (WGS) entry which is preliminary data.</text>
</comment>
<organism evidence="2 3">
    <name type="scientific">Vitis vinifera</name>
    <name type="common">Grape</name>
    <dbReference type="NCBI Taxonomy" id="29760"/>
    <lineage>
        <taxon>Eukaryota</taxon>
        <taxon>Viridiplantae</taxon>
        <taxon>Streptophyta</taxon>
        <taxon>Embryophyta</taxon>
        <taxon>Tracheophyta</taxon>
        <taxon>Spermatophyta</taxon>
        <taxon>Magnoliopsida</taxon>
        <taxon>eudicotyledons</taxon>
        <taxon>Gunneridae</taxon>
        <taxon>Pentapetalae</taxon>
        <taxon>rosids</taxon>
        <taxon>Vitales</taxon>
        <taxon>Vitaceae</taxon>
        <taxon>Viteae</taxon>
        <taxon>Vitis</taxon>
    </lineage>
</organism>
<evidence type="ECO:0000313" key="3">
    <source>
        <dbReference type="Proteomes" id="UP000288805"/>
    </source>
</evidence>
<proteinExistence type="predicted"/>
<dbReference type="InterPro" id="IPR021109">
    <property type="entry name" value="Peptidase_aspartic_dom_sf"/>
</dbReference>
<dbReference type="PROSITE" id="PS51257">
    <property type="entry name" value="PROKAR_LIPOPROTEIN"/>
    <property type="match status" value="1"/>
</dbReference>
<dbReference type="PANTHER" id="PTHR32108:SF9">
    <property type="entry name" value="REVERSE TRANSCRIPTASE RNASE H-LIKE DOMAIN-CONTAINING PROTEIN"/>
    <property type="match status" value="1"/>
</dbReference>
<protein>
    <submittedName>
        <fullName evidence="2">Uncharacterized protein</fullName>
    </submittedName>
</protein>
<dbReference type="CDD" id="cd00303">
    <property type="entry name" value="retropepsin_like"/>
    <property type="match status" value="1"/>
</dbReference>
<dbReference type="EMBL" id="QGNW01000511">
    <property type="protein sequence ID" value="RVW69021.1"/>
    <property type="molecule type" value="Genomic_DNA"/>
</dbReference>
<sequence length="461" mass="50517">MRITDHPLLPDHDSYLSASGLTACFCCTRRREASCPIYSTPSSTDHYLCAEATTSVCSVGYAFESSFSEAHRGWITDSISIQAFTPTHTTSLQDGLTLFLPSGPGHDTDHCTALRHAIQDLIDQGLVNLGQPSVTTNPLPAHSTHAVHPSSGDIHHMDLIEDDSIHMLSWDDGLPEPIVLHDSYEIDGVSLVPQTPAPFKDDDSEGREIQIVTRSGRIAQPPPPAVRPFEGTASHEEVRREDDEVLRQLQSTQARISIWSLLASSSTHRDALIRALNHVRPLYITVGCSGRRVPSVLLDNGSALNVCPLATAIALGFAPSDFGPSTQTVRAYDSTKREVMGTLMIDLQIGPATFSTLFQVLRIPTSFNLLLGRPWIHVAGAIPSSLHQKVKFIHDGQVITVQSTRDMLASSEPVLQISHSEDDLFLTGFTFDEIQTLEIEDFHRDFVAMSFDQHSSTVSLI</sequence>
<gene>
    <name evidence="2" type="ORF">CK203_061102</name>
</gene>
<reference evidence="2 3" key="1">
    <citation type="journal article" date="2018" name="PLoS Genet.">
        <title>Population sequencing reveals clonal diversity and ancestral inbreeding in the grapevine cultivar Chardonnay.</title>
        <authorList>
            <person name="Roach M.J."/>
            <person name="Johnson D.L."/>
            <person name="Bohlmann J."/>
            <person name="van Vuuren H.J."/>
            <person name="Jones S.J."/>
            <person name="Pretorius I.S."/>
            <person name="Schmidt S.A."/>
            <person name="Borneman A.R."/>
        </authorList>
    </citation>
    <scope>NUCLEOTIDE SEQUENCE [LARGE SCALE GENOMIC DNA]</scope>
    <source>
        <strain evidence="3">cv. Chardonnay</strain>
        <tissue evidence="2">Leaf</tissue>
    </source>
</reference>